<dbReference type="SUPFAM" id="SSF57567">
    <property type="entry name" value="Serine protease inhibitors"/>
    <property type="match status" value="1"/>
</dbReference>
<name>A0AA35SNL8_GEOBA</name>
<evidence type="ECO:0000259" key="3">
    <source>
        <dbReference type="Pfam" id="PF01826"/>
    </source>
</evidence>
<dbReference type="CDD" id="cd19941">
    <property type="entry name" value="TIL"/>
    <property type="match status" value="1"/>
</dbReference>
<comment type="caution">
    <text evidence="4">The sequence shown here is derived from an EMBL/GenBank/DDBJ whole genome shotgun (WGS) entry which is preliminary data.</text>
</comment>
<keyword evidence="5" id="KW-1185">Reference proteome</keyword>
<organism evidence="4 5">
    <name type="scientific">Geodia barretti</name>
    <name type="common">Barrett's horny sponge</name>
    <dbReference type="NCBI Taxonomy" id="519541"/>
    <lineage>
        <taxon>Eukaryota</taxon>
        <taxon>Metazoa</taxon>
        <taxon>Porifera</taxon>
        <taxon>Demospongiae</taxon>
        <taxon>Heteroscleromorpha</taxon>
        <taxon>Tetractinellida</taxon>
        <taxon>Astrophorina</taxon>
        <taxon>Geodiidae</taxon>
        <taxon>Geodia</taxon>
    </lineage>
</organism>
<evidence type="ECO:0000256" key="2">
    <source>
        <dbReference type="SAM" id="SignalP"/>
    </source>
</evidence>
<accession>A0AA35SNL8</accession>
<reference evidence="4" key="1">
    <citation type="submission" date="2023-03" db="EMBL/GenBank/DDBJ databases">
        <authorList>
            <person name="Steffen K."/>
            <person name="Cardenas P."/>
        </authorList>
    </citation>
    <scope>NUCLEOTIDE SEQUENCE</scope>
</reference>
<feature type="chain" id="PRO_5041313080" evidence="2">
    <location>
        <begin position="24"/>
        <end position="358"/>
    </location>
</feature>
<keyword evidence="1" id="KW-1015">Disulfide bond</keyword>
<dbReference type="EMBL" id="CASHTH010002665">
    <property type="protein sequence ID" value="CAI8033420.1"/>
    <property type="molecule type" value="Genomic_DNA"/>
</dbReference>
<keyword evidence="2" id="KW-0732">Signal</keyword>
<dbReference type="Proteomes" id="UP001174909">
    <property type="component" value="Unassembled WGS sequence"/>
</dbReference>
<dbReference type="Pfam" id="PF01826">
    <property type="entry name" value="TIL"/>
    <property type="match status" value="1"/>
</dbReference>
<sequence>MDQWKGLLGACILTVALLKLAESLSIDANSLEFSDDLGSEFLPCRSWIQACEEGEPTPRCTTHEEYAQFRCPLQQQQQQQQQQLVVAQAVFPGKCAMVNGRCSFSQTQPSCVQSCRYFGHECSTIDHFFADPVTPRQSCPPGFPSSSDVCIPEDGGCAFRNPCVLFQGHCGGEYTCGSLADYAIFLTSALPPCAPPAPLSLNPVPRVPRPSPPGECIYQDGQCKWSQCRTWLSASCRISWNCGTTYEYELSQYYPRPRCAYDPTELPPVDPGRCEYNVELEECAFSEVCDGGKVFQECGSPCPQTCDGMDIPSGHLFCPAVCLRGCFCPPGTILHQDQCIPPHQCPPTLTPAKRNTRK</sequence>
<dbReference type="FunFam" id="2.10.25.10:FF:000055">
    <property type="entry name" value="alpha-tectorin isoform X1"/>
    <property type="match status" value="1"/>
</dbReference>
<dbReference type="InterPro" id="IPR036084">
    <property type="entry name" value="Ser_inhib-like_sf"/>
</dbReference>
<protein>
    <submittedName>
        <fullName evidence="4">Kielin/chordin-like protein</fullName>
    </submittedName>
</protein>
<dbReference type="AlphaFoldDB" id="A0AA35SNL8"/>
<feature type="domain" description="TIL" evidence="3">
    <location>
        <begin position="289"/>
        <end position="345"/>
    </location>
</feature>
<evidence type="ECO:0000313" key="5">
    <source>
        <dbReference type="Proteomes" id="UP001174909"/>
    </source>
</evidence>
<evidence type="ECO:0000256" key="1">
    <source>
        <dbReference type="ARBA" id="ARBA00023157"/>
    </source>
</evidence>
<feature type="signal peptide" evidence="2">
    <location>
        <begin position="1"/>
        <end position="23"/>
    </location>
</feature>
<evidence type="ECO:0000313" key="4">
    <source>
        <dbReference type="EMBL" id="CAI8033420.1"/>
    </source>
</evidence>
<proteinExistence type="predicted"/>
<gene>
    <name evidence="4" type="ORF">GBAR_LOCUS18852</name>
</gene>
<dbReference type="InterPro" id="IPR002919">
    <property type="entry name" value="TIL_dom"/>
</dbReference>
<dbReference type="Gene3D" id="2.10.25.10">
    <property type="entry name" value="Laminin"/>
    <property type="match status" value="1"/>
</dbReference>